<gene>
    <name evidence="2" type="ORF">LCGC14_0425840</name>
</gene>
<organism evidence="2">
    <name type="scientific">marine sediment metagenome</name>
    <dbReference type="NCBI Taxonomy" id="412755"/>
    <lineage>
        <taxon>unclassified sequences</taxon>
        <taxon>metagenomes</taxon>
        <taxon>ecological metagenomes</taxon>
    </lineage>
</organism>
<feature type="compositionally biased region" description="Basic residues" evidence="1">
    <location>
        <begin position="78"/>
        <end position="87"/>
    </location>
</feature>
<dbReference type="AlphaFoldDB" id="A0A0F9T7Q0"/>
<feature type="non-terminal residue" evidence="2">
    <location>
        <position position="1"/>
    </location>
</feature>
<protein>
    <submittedName>
        <fullName evidence="2">Uncharacterized protein</fullName>
    </submittedName>
</protein>
<name>A0A0F9T7Q0_9ZZZZ</name>
<evidence type="ECO:0000313" key="2">
    <source>
        <dbReference type="EMBL" id="KKN70982.1"/>
    </source>
</evidence>
<comment type="caution">
    <text evidence="2">The sequence shown here is derived from an EMBL/GenBank/DDBJ whole genome shotgun (WGS) entry which is preliminary data.</text>
</comment>
<sequence length="123" mass="13250">HVERQVKMVKEDNGKFVPHVLDASGDRRLKDLADVNSFMSIGDLVAEMEDSATYAACFKGTGSSGSGKHVNDKDNKQAKKNKNVKHLKHDDAAGISENLEGIANGTVIVDMPIVNPGMMIQDG</sequence>
<evidence type="ECO:0000256" key="1">
    <source>
        <dbReference type="SAM" id="MobiDB-lite"/>
    </source>
</evidence>
<accession>A0A0F9T7Q0</accession>
<feature type="region of interest" description="Disordered" evidence="1">
    <location>
        <begin position="61"/>
        <end position="92"/>
    </location>
</feature>
<proteinExistence type="predicted"/>
<reference evidence="2" key="1">
    <citation type="journal article" date="2015" name="Nature">
        <title>Complex archaea that bridge the gap between prokaryotes and eukaryotes.</title>
        <authorList>
            <person name="Spang A."/>
            <person name="Saw J.H."/>
            <person name="Jorgensen S.L."/>
            <person name="Zaremba-Niedzwiedzka K."/>
            <person name="Martijn J."/>
            <person name="Lind A.E."/>
            <person name="van Eijk R."/>
            <person name="Schleper C."/>
            <person name="Guy L."/>
            <person name="Ettema T.J."/>
        </authorList>
    </citation>
    <scope>NUCLEOTIDE SEQUENCE</scope>
</reference>
<dbReference type="EMBL" id="LAZR01000393">
    <property type="protein sequence ID" value="KKN70982.1"/>
    <property type="molecule type" value="Genomic_DNA"/>
</dbReference>